<dbReference type="InterPro" id="IPR012337">
    <property type="entry name" value="RNaseH-like_sf"/>
</dbReference>
<dbReference type="SUPFAM" id="SSF53098">
    <property type="entry name" value="Ribonuclease H-like"/>
    <property type="match status" value="1"/>
</dbReference>
<accession>A0A1A8B1S9</accession>
<gene>
    <name evidence="2" type="primary">Nfu_g_1_025702</name>
</gene>
<dbReference type="GO" id="GO:0046983">
    <property type="term" value="F:protein dimerization activity"/>
    <property type="evidence" value="ECO:0007669"/>
    <property type="project" value="InterPro"/>
</dbReference>
<evidence type="ECO:0000313" key="2">
    <source>
        <dbReference type="EMBL" id="SBP61407.1"/>
    </source>
</evidence>
<reference evidence="2" key="2">
    <citation type="submission" date="2016-06" db="EMBL/GenBank/DDBJ databases">
        <title>The genome of a short-lived fish provides insights into sex chromosome evolution and the genetic control of aging.</title>
        <authorList>
            <person name="Reichwald K."/>
            <person name="Felder M."/>
            <person name="Petzold A."/>
            <person name="Koch P."/>
            <person name="Groth M."/>
            <person name="Platzer M."/>
        </authorList>
    </citation>
    <scope>NUCLEOTIDE SEQUENCE</scope>
    <source>
        <tissue evidence="2">Brain</tissue>
    </source>
</reference>
<dbReference type="PANTHER" id="PTHR45913">
    <property type="entry name" value="EPM2A-INTERACTING PROTEIN 1"/>
    <property type="match status" value="1"/>
</dbReference>
<dbReference type="AlphaFoldDB" id="A0A1A8B1S9"/>
<proteinExistence type="predicted"/>
<dbReference type="PANTHER" id="PTHR45913:SF21">
    <property type="entry name" value="DUF4371 DOMAIN-CONTAINING PROTEIN"/>
    <property type="match status" value="1"/>
</dbReference>
<feature type="domain" description="HAT C-terminal dimerisation" evidence="1">
    <location>
        <begin position="120"/>
        <end position="182"/>
    </location>
</feature>
<organism evidence="2">
    <name type="scientific">Nothobranchius furzeri</name>
    <name type="common">Turquoise killifish</name>
    <dbReference type="NCBI Taxonomy" id="105023"/>
    <lineage>
        <taxon>Eukaryota</taxon>
        <taxon>Metazoa</taxon>
        <taxon>Chordata</taxon>
        <taxon>Craniata</taxon>
        <taxon>Vertebrata</taxon>
        <taxon>Euteleostomi</taxon>
        <taxon>Actinopterygii</taxon>
        <taxon>Neopterygii</taxon>
        <taxon>Teleostei</taxon>
        <taxon>Neoteleostei</taxon>
        <taxon>Acanthomorphata</taxon>
        <taxon>Ovalentaria</taxon>
        <taxon>Atherinomorphae</taxon>
        <taxon>Cyprinodontiformes</taxon>
        <taxon>Nothobranchiidae</taxon>
        <taxon>Nothobranchius</taxon>
    </lineage>
</organism>
<dbReference type="EMBL" id="HADY01022922">
    <property type="protein sequence ID" value="SBP61407.1"/>
    <property type="molecule type" value="Transcribed_RNA"/>
</dbReference>
<dbReference type="Pfam" id="PF05699">
    <property type="entry name" value="Dimer_Tnp_hAT"/>
    <property type="match status" value="1"/>
</dbReference>
<sequence>MLTERGLNLKDVVSVTTDGAPSMIGREKGAVKPDSCLNKGTFALPRCCSVESPLYSYWPDPVALEDQLQRFMKNPFLVKDVIAFSQEAARIYKWVEISSLQMERVDLQADVLLKGKCEASDHTSFWLQAVPKTTFPGLFKVVEHTLTMFGSTYSCESAFSTVNMTKNKLRSRLTNEHLHACLRMAVTPFHPKFQTLAANANFSH</sequence>
<protein>
    <recommendedName>
        <fullName evidence="1">HAT C-terminal dimerisation domain-containing protein</fullName>
    </recommendedName>
</protein>
<evidence type="ECO:0000259" key="1">
    <source>
        <dbReference type="Pfam" id="PF05699"/>
    </source>
</evidence>
<reference evidence="2" key="1">
    <citation type="submission" date="2016-05" db="EMBL/GenBank/DDBJ databases">
        <authorList>
            <person name="Lavstsen T."/>
            <person name="Jespersen J.S."/>
        </authorList>
    </citation>
    <scope>NUCLEOTIDE SEQUENCE</scope>
    <source>
        <tissue evidence="2">Brain</tissue>
    </source>
</reference>
<dbReference type="InterPro" id="IPR008906">
    <property type="entry name" value="HATC_C_dom"/>
</dbReference>
<name>A0A1A8B1S9_NOTFU</name>